<protein>
    <submittedName>
        <fullName evidence="1">Uncharacterized protein</fullName>
    </submittedName>
</protein>
<dbReference type="AlphaFoldDB" id="T0ML63"/>
<dbReference type="OrthoDB" id="2191682at2759"/>
<gene>
    <name evidence="1" type="ORF">NAPIS_ORF00673</name>
</gene>
<dbReference type="HOGENOM" id="CLU_1082188_0_0_1"/>
<organism evidence="1 2">
    <name type="scientific">Vairimorpha apis BRL 01</name>
    <dbReference type="NCBI Taxonomy" id="1037528"/>
    <lineage>
        <taxon>Eukaryota</taxon>
        <taxon>Fungi</taxon>
        <taxon>Fungi incertae sedis</taxon>
        <taxon>Microsporidia</taxon>
        <taxon>Nosematidae</taxon>
        <taxon>Vairimorpha</taxon>
    </lineage>
</organism>
<reference evidence="1 2" key="1">
    <citation type="journal article" date="2013" name="BMC Genomics">
        <title>Genome sequencing and comparative genomics of honey bee microsporidia, Nosema apis reveal novel insights into host-parasite interactions.</title>
        <authorList>
            <person name="Chen Yp."/>
            <person name="Pettis J.S."/>
            <person name="Zhao Y."/>
            <person name="Liu X."/>
            <person name="Tallon L.J."/>
            <person name="Sadzewicz L.D."/>
            <person name="Li R."/>
            <person name="Zheng H."/>
            <person name="Huang S."/>
            <person name="Zhang X."/>
            <person name="Hamilton M.C."/>
            <person name="Pernal S.F."/>
            <person name="Melathopoulos A.P."/>
            <person name="Yan X."/>
            <person name="Evans J.D."/>
        </authorList>
    </citation>
    <scope>NUCLEOTIDE SEQUENCE [LARGE SCALE GENOMIC DNA]</scope>
    <source>
        <strain evidence="1 2">BRL 01</strain>
    </source>
</reference>
<dbReference type="EMBL" id="KE647096">
    <property type="protein sequence ID" value="EQB61750.1"/>
    <property type="molecule type" value="Genomic_DNA"/>
</dbReference>
<evidence type="ECO:0000313" key="1">
    <source>
        <dbReference type="EMBL" id="EQB61750.1"/>
    </source>
</evidence>
<sequence length="257" mass="31046">MDTQKVKTLSKITFTNKESFSSTKIKLYKIKNFILTTSSQELIICAFDKLFDVFLNKNKYIKKECIPIFKKINNRIENINNINIVRMFYVNDFEIHKIALKFIYIFYRFFKNDEIALFYIMKSKNKYKQRILNKFDYKLNSLYIKNEKFNKENTDNNNSRKNDSINGKLLEYVESLKNNRITKFFKTRGIKKLDESDIFKYKSIIKKFAFDHIITDNYCYEVKECDIDPNFVCKINGFNNDDMYIKMKIYLTKKNID</sequence>
<keyword evidence="2" id="KW-1185">Reference proteome</keyword>
<evidence type="ECO:0000313" key="2">
    <source>
        <dbReference type="Proteomes" id="UP000053780"/>
    </source>
</evidence>
<dbReference type="VEuPathDB" id="MicrosporidiaDB:NAPIS_ORF00673"/>
<name>T0ML63_9MICR</name>
<accession>T0ML63</accession>
<dbReference type="Proteomes" id="UP000053780">
    <property type="component" value="Unassembled WGS sequence"/>
</dbReference>
<proteinExistence type="predicted"/>